<dbReference type="GO" id="GO:0051537">
    <property type="term" value="F:2 iron, 2 sulfur cluster binding"/>
    <property type="evidence" value="ECO:0007669"/>
    <property type="project" value="UniProtKB-KW"/>
</dbReference>
<name>I4EJ98_9BACT</name>
<organism evidence="8 9">
    <name type="scientific">Nitrolancea hollandica Lb</name>
    <dbReference type="NCBI Taxonomy" id="1129897"/>
    <lineage>
        <taxon>Bacteria</taxon>
        <taxon>Pseudomonadati</taxon>
        <taxon>Thermomicrobiota</taxon>
        <taxon>Thermomicrobia</taxon>
        <taxon>Sphaerobacterales</taxon>
        <taxon>Sphaerobacterineae</taxon>
        <taxon>Sphaerobacteraceae</taxon>
        <taxon>Nitrolancea</taxon>
    </lineage>
</organism>
<comment type="cofactor">
    <cofactor evidence="7">
        <name>[2Fe-2S] cluster</name>
        <dbReference type="ChEBI" id="CHEBI:190135"/>
    </cofactor>
    <text evidence="7">Binds 1 [2Fe-2S] cluster.</text>
</comment>
<dbReference type="InterPro" id="IPR042128">
    <property type="entry name" value="NuoE_dom"/>
</dbReference>
<dbReference type="GO" id="GO:0046872">
    <property type="term" value="F:metal ion binding"/>
    <property type="evidence" value="ECO:0007669"/>
    <property type="project" value="UniProtKB-KW"/>
</dbReference>
<protein>
    <submittedName>
        <fullName evidence="8">Putative NADH-quinone oxidoreductase subunit E</fullName>
        <ecNumber evidence="8">1.6.99.5</ecNumber>
    </submittedName>
</protein>
<evidence type="ECO:0000313" key="8">
    <source>
        <dbReference type="EMBL" id="CCF84760.1"/>
    </source>
</evidence>
<dbReference type="InterPro" id="IPR036249">
    <property type="entry name" value="Thioredoxin-like_sf"/>
</dbReference>
<keyword evidence="3 7" id="KW-0479">Metal-binding</keyword>
<evidence type="ECO:0000256" key="5">
    <source>
        <dbReference type="ARBA" id="ARBA00023014"/>
    </source>
</evidence>
<comment type="cofactor">
    <cofactor evidence="6">
        <name>[2Fe-2S] cluster</name>
        <dbReference type="ChEBI" id="CHEBI:190135"/>
    </cofactor>
</comment>
<dbReference type="InterPro" id="IPR002023">
    <property type="entry name" value="NuoE-like"/>
</dbReference>
<dbReference type="SUPFAM" id="SSF52833">
    <property type="entry name" value="Thioredoxin-like"/>
    <property type="match status" value="1"/>
</dbReference>
<dbReference type="Gene3D" id="3.40.30.10">
    <property type="entry name" value="Glutaredoxin"/>
    <property type="match status" value="1"/>
</dbReference>
<dbReference type="PIRSF" id="PIRSF000216">
    <property type="entry name" value="NADH_DH_24kDa"/>
    <property type="match status" value="1"/>
</dbReference>
<dbReference type="Gene3D" id="1.10.10.1590">
    <property type="entry name" value="NADH-quinone oxidoreductase subunit E"/>
    <property type="match status" value="1"/>
</dbReference>
<dbReference type="OrthoDB" id="9807941at2"/>
<evidence type="ECO:0000256" key="7">
    <source>
        <dbReference type="PIRSR" id="PIRSR000216-1"/>
    </source>
</evidence>
<keyword evidence="5 7" id="KW-0411">Iron-sulfur</keyword>
<dbReference type="PANTHER" id="PTHR43342">
    <property type="entry name" value="NADH-QUINONE OXIDOREDUCTASE, E SUBUNIT"/>
    <property type="match status" value="1"/>
</dbReference>
<evidence type="ECO:0000256" key="2">
    <source>
        <dbReference type="ARBA" id="ARBA00022714"/>
    </source>
</evidence>
<feature type="binding site" evidence="7">
    <location>
        <position position="142"/>
    </location>
    <ligand>
        <name>[2Fe-2S] cluster</name>
        <dbReference type="ChEBI" id="CHEBI:190135"/>
    </ligand>
</feature>
<dbReference type="Proteomes" id="UP000004221">
    <property type="component" value="Unassembled WGS sequence"/>
</dbReference>
<keyword evidence="2 7" id="KW-0001">2Fe-2S</keyword>
<evidence type="ECO:0000256" key="1">
    <source>
        <dbReference type="ARBA" id="ARBA00010643"/>
    </source>
</evidence>
<dbReference type="Pfam" id="PF01257">
    <property type="entry name" value="2Fe-2S_thioredx"/>
    <property type="match status" value="1"/>
</dbReference>
<dbReference type="RefSeq" id="WP_008479171.1">
    <property type="nucleotide sequence ID" value="NZ_CAGS01000323.1"/>
</dbReference>
<dbReference type="GO" id="GO:0016491">
    <property type="term" value="F:oxidoreductase activity"/>
    <property type="evidence" value="ECO:0007669"/>
    <property type="project" value="UniProtKB-KW"/>
</dbReference>
<evidence type="ECO:0000256" key="6">
    <source>
        <dbReference type="ARBA" id="ARBA00034078"/>
    </source>
</evidence>
<dbReference type="InterPro" id="IPR041921">
    <property type="entry name" value="NuoE_N"/>
</dbReference>
<feature type="binding site" evidence="7">
    <location>
        <position position="138"/>
    </location>
    <ligand>
        <name>[2Fe-2S] cluster</name>
        <dbReference type="ChEBI" id="CHEBI:190135"/>
    </ligand>
</feature>
<feature type="binding site" evidence="7">
    <location>
        <position position="92"/>
    </location>
    <ligand>
        <name>[2Fe-2S] cluster</name>
        <dbReference type="ChEBI" id="CHEBI:190135"/>
    </ligand>
</feature>
<evidence type="ECO:0000256" key="3">
    <source>
        <dbReference type="ARBA" id="ARBA00022723"/>
    </source>
</evidence>
<reference evidence="8 9" key="1">
    <citation type="journal article" date="2012" name="ISME J.">
        <title>Nitrification expanded: discovery, physiology and genomics of a nitrite-oxidizing bacterium from the phylum Chloroflexi.</title>
        <authorList>
            <person name="Sorokin D.Y."/>
            <person name="Lucker S."/>
            <person name="Vejmelkova D."/>
            <person name="Kostrikina N.A."/>
            <person name="Kleerebezem R."/>
            <person name="Rijpstra W.I."/>
            <person name="Damste J.S."/>
            <person name="Le Paslier D."/>
            <person name="Muyzer G."/>
            <person name="Wagner M."/>
            <person name="van Loosdrecht M.C."/>
            <person name="Daims H."/>
        </authorList>
    </citation>
    <scope>NUCLEOTIDE SEQUENCE [LARGE SCALE GENOMIC DNA]</scope>
    <source>
        <strain evidence="9">none</strain>
    </source>
</reference>
<dbReference type="InterPro" id="IPR028431">
    <property type="entry name" value="NADP_DH_HndA-like"/>
</dbReference>
<evidence type="ECO:0000256" key="4">
    <source>
        <dbReference type="ARBA" id="ARBA00023004"/>
    </source>
</evidence>
<keyword evidence="9" id="KW-1185">Reference proteome</keyword>
<evidence type="ECO:0000313" key="9">
    <source>
        <dbReference type="Proteomes" id="UP000004221"/>
    </source>
</evidence>
<feature type="binding site" evidence="7">
    <location>
        <position position="97"/>
    </location>
    <ligand>
        <name>[2Fe-2S] cluster</name>
        <dbReference type="ChEBI" id="CHEBI:190135"/>
    </ligand>
</feature>
<keyword evidence="4 7" id="KW-0408">Iron</keyword>
<accession>I4EJ98</accession>
<dbReference type="EMBL" id="CAGS01000323">
    <property type="protein sequence ID" value="CCF84760.1"/>
    <property type="molecule type" value="Genomic_DNA"/>
</dbReference>
<keyword evidence="8" id="KW-0560">Oxidoreductase</keyword>
<dbReference type="AlphaFoldDB" id="I4EJ98"/>
<dbReference type="EC" id="1.6.99.5" evidence="8"/>
<proteinExistence type="inferred from homology"/>
<dbReference type="CDD" id="cd03064">
    <property type="entry name" value="TRX_Fd_NuoE"/>
    <property type="match status" value="1"/>
</dbReference>
<dbReference type="PANTHER" id="PTHR43342:SF2">
    <property type="entry name" value="POTENTIAL NAD-REDUCING HYDROGENASE SUBUNIT"/>
    <property type="match status" value="1"/>
</dbReference>
<comment type="caution">
    <text evidence="8">The sequence shown here is derived from an EMBL/GenBank/DDBJ whole genome shotgun (WGS) entry which is preliminary data.</text>
</comment>
<sequence>MTHATQAGGDIDLEPLRKVLNEQFKPQDFQDAQELILGACQEAQHIYGYVPKEAAQAIADHLETSINRVYALLTFYADFRTEKPGKHVMLLCHGAACYVRGSARLIEDLKEKYGIDESNWSSVTTPDGDLSVQVINGCLGVCDLAPVIQVDHHDYYGHLDVERFNEVLSTLKRGAAVEDQNGAD</sequence>
<gene>
    <name evidence="8" type="primary">nuoE</name>
    <name evidence="8" type="ORF">NITHO_390005</name>
</gene>
<comment type="similarity">
    <text evidence="1">Belongs to the complex I 24 kDa subunit family.</text>
</comment>